<evidence type="ECO:0000256" key="28">
    <source>
        <dbReference type="ARBA" id="ARBA00047984"/>
    </source>
</evidence>
<evidence type="ECO:0000259" key="41">
    <source>
        <dbReference type="PROSITE" id="PS51539"/>
    </source>
</evidence>
<keyword evidence="20" id="KW-1043">Host membrane</keyword>
<feature type="binding site" evidence="31">
    <location>
        <position position="319"/>
    </location>
    <ligand>
        <name>Zn(2+)</name>
        <dbReference type="ChEBI" id="CHEBI:29105"/>
        <label>1</label>
    </ligand>
</feature>
<feature type="domain" description="(+)RNA virus helicase C-terminal" evidence="44">
    <location>
        <begin position="2501"/>
        <end position="2798"/>
    </location>
</feature>
<dbReference type="CDD" id="cd21160">
    <property type="entry name" value="NendoU_av_Nsp11-like"/>
    <property type="match status" value="1"/>
</dbReference>
<evidence type="ECO:0000259" key="40">
    <source>
        <dbReference type="PROSITE" id="PS51538"/>
    </source>
</evidence>
<dbReference type="GO" id="GO:0008270">
    <property type="term" value="F:zinc ion binding"/>
    <property type="evidence" value="ECO:0007669"/>
    <property type="project" value="UniProtKB-KW"/>
</dbReference>
<keyword evidence="5" id="KW-0696">RNA-directed RNA polymerase</keyword>
<comment type="catalytic activity">
    <reaction evidence="28">
        <text>ATP + H2O = ADP + phosphate + H(+)</text>
        <dbReference type="Rhea" id="RHEA:13065"/>
        <dbReference type="ChEBI" id="CHEBI:15377"/>
        <dbReference type="ChEBI" id="CHEBI:15378"/>
        <dbReference type="ChEBI" id="CHEBI:30616"/>
        <dbReference type="ChEBI" id="CHEBI:43474"/>
        <dbReference type="ChEBI" id="CHEBI:456216"/>
        <dbReference type="EC" id="3.6.4.13"/>
    </reaction>
</comment>
<feature type="domain" description="NendoU" evidence="46">
    <location>
        <begin position="2937"/>
        <end position="3059"/>
    </location>
</feature>
<evidence type="ECO:0000256" key="8">
    <source>
        <dbReference type="ARBA" id="ARBA00022692"/>
    </source>
</evidence>
<dbReference type="InterPro" id="IPR027355">
    <property type="entry name" value="NSP10_Av_ZBD"/>
</dbReference>
<feature type="active site" description="Charge relay system; for 3C-like serine proteinase activity" evidence="30">
    <location>
        <position position="1108"/>
    </location>
</feature>
<evidence type="ECO:0000256" key="27">
    <source>
        <dbReference type="ARBA" id="ARBA00029611"/>
    </source>
</evidence>
<dbReference type="GO" id="GO:0004252">
    <property type="term" value="F:serine-type endopeptidase activity"/>
    <property type="evidence" value="ECO:0007669"/>
    <property type="project" value="InterPro"/>
</dbReference>
<dbReference type="InterPro" id="IPR043609">
    <property type="entry name" value="NendoU_nidovirus"/>
</dbReference>
<evidence type="ECO:0000256" key="31">
    <source>
        <dbReference type="PIRSR" id="PIRSR622230-2"/>
    </source>
</evidence>
<feature type="active site" evidence="35">
    <location>
        <position position="2983"/>
    </location>
</feature>
<dbReference type="CDD" id="cd23189">
    <property type="entry name" value="Arteriviridae_RdRp"/>
    <property type="match status" value="1"/>
</dbReference>
<evidence type="ECO:0000313" key="51">
    <source>
        <dbReference type="Proteomes" id="UP000133929"/>
    </source>
</evidence>
<evidence type="ECO:0000256" key="18">
    <source>
        <dbReference type="ARBA" id="ARBA00022833"/>
    </source>
</evidence>
<dbReference type="InterPro" id="IPR046440">
    <property type="entry name" value="AV_NSP11N_COV_NSP15M"/>
</dbReference>
<evidence type="ECO:0000256" key="26">
    <source>
        <dbReference type="ARBA" id="ARBA00024600"/>
    </source>
</evidence>
<feature type="transmembrane region" description="Helical" evidence="37">
    <location>
        <begin position="1323"/>
        <end position="1348"/>
    </location>
</feature>
<evidence type="ECO:0000256" key="19">
    <source>
        <dbReference type="ARBA" id="ARBA00022840"/>
    </source>
</evidence>
<dbReference type="GO" id="GO:0070008">
    <property type="term" value="F:serine-type exopeptidase activity"/>
    <property type="evidence" value="ECO:0007669"/>
    <property type="project" value="InterPro"/>
</dbReference>
<feature type="region of interest" description="Disordered" evidence="36">
    <location>
        <begin position="390"/>
        <end position="468"/>
    </location>
</feature>
<keyword evidence="35" id="KW-0540">Nuclease</keyword>
<feature type="active site" description="For Nsp2 cysteine proteinase activity" evidence="30">
    <location>
        <position position="332"/>
    </location>
</feature>
<evidence type="ECO:0000256" key="14">
    <source>
        <dbReference type="ARBA" id="ARBA00022801"/>
    </source>
</evidence>
<evidence type="ECO:0000256" key="36">
    <source>
        <dbReference type="SAM" id="MobiDB-lite"/>
    </source>
</evidence>
<evidence type="ECO:0000256" key="32">
    <source>
        <dbReference type="PIRSR" id="PIRSR622230-3"/>
    </source>
</evidence>
<feature type="transmembrane region" description="Helical" evidence="37">
    <location>
        <begin position="908"/>
        <end position="928"/>
    </location>
</feature>
<evidence type="ECO:0000256" key="20">
    <source>
        <dbReference type="ARBA" id="ARBA00022870"/>
    </source>
</evidence>
<keyword evidence="22 37" id="KW-1133">Transmembrane helix</keyword>
<feature type="binding site" evidence="31">
    <location>
        <position position="2382"/>
    </location>
    <ligand>
        <name>Zn(2+)</name>
        <dbReference type="ChEBI" id="CHEBI:29105"/>
        <label>2</label>
    </ligand>
</feature>
<evidence type="ECO:0000259" key="44">
    <source>
        <dbReference type="PROSITE" id="PS51657"/>
    </source>
</evidence>
<dbReference type="Pfam" id="PF14755">
    <property type="entry name" value="Nsp2_AV"/>
    <property type="match status" value="1"/>
</dbReference>
<dbReference type="PROSITE" id="PS51657">
    <property type="entry name" value="PSRV_HELICASE"/>
    <property type="match status" value="1"/>
</dbReference>
<dbReference type="GO" id="GO:0004540">
    <property type="term" value="F:RNA nuclease activity"/>
    <property type="evidence" value="ECO:0007669"/>
    <property type="project" value="UniProtKB-ARBA"/>
</dbReference>
<dbReference type="PROSITE" id="PS51958">
    <property type="entry name" value="NENDOU"/>
    <property type="match status" value="1"/>
</dbReference>
<dbReference type="GO" id="GO:0004197">
    <property type="term" value="F:cysteine-type endopeptidase activity"/>
    <property type="evidence" value="ECO:0007669"/>
    <property type="project" value="InterPro"/>
</dbReference>
<feature type="binding site" evidence="31">
    <location>
        <position position="2392"/>
    </location>
    <ligand>
        <name>Zn(2+)</name>
        <dbReference type="ChEBI" id="CHEBI:29105"/>
        <label>3</label>
    </ligand>
</feature>
<evidence type="ECO:0000259" key="38">
    <source>
        <dbReference type="PROSITE" id="PS50507"/>
    </source>
</evidence>
<dbReference type="PROSITE" id="PS51538">
    <property type="entry name" value="AV_CP"/>
    <property type="match status" value="1"/>
</dbReference>
<organismHost>
    <name type="scientific">Equidae</name>
    <name type="common">horses</name>
    <dbReference type="NCBI Taxonomy" id="9788"/>
</organismHost>
<feature type="site" description="Cleavage; by 3CLSP; in major pathway" evidence="32">
    <location>
        <begin position="1273"/>
        <end position="1274"/>
    </location>
</feature>
<feature type="site" description="Cleavage; by 3CLSP" evidence="32">
    <location>
        <begin position="2375"/>
        <end position="2376"/>
    </location>
</feature>
<feature type="binding site" evidence="31">
    <location>
        <position position="2404"/>
    </location>
    <ligand>
        <name>Zn(2+)</name>
        <dbReference type="ChEBI" id="CHEBI:29105"/>
        <label>3</label>
    </ligand>
</feature>
<feature type="glycosylation site" description="N-linked (GlcNAc...) asparagine; by host" evidence="33">
    <location>
        <position position="1506"/>
    </location>
</feature>
<evidence type="ECO:0000256" key="11">
    <source>
        <dbReference type="ARBA" id="ARBA00022741"/>
    </source>
</evidence>
<keyword evidence="6" id="KW-0645">Protease</keyword>
<feature type="binding site" evidence="31">
    <location>
        <position position="2407"/>
    </location>
    <ligand>
        <name>Zn(2+)</name>
        <dbReference type="ChEBI" id="CHEBI:29105"/>
        <label>3</label>
    </ligand>
</feature>
<feature type="active site" description="Charge relay system; for 3C-like serine proteinase activity" evidence="30">
    <location>
        <position position="1189"/>
    </location>
</feature>
<evidence type="ECO:0000256" key="16">
    <source>
        <dbReference type="ARBA" id="ARBA00022807"/>
    </source>
</evidence>
<keyword evidence="17" id="KW-0720">Serine protease</keyword>
<dbReference type="InterPro" id="IPR037227">
    <property type="entry name" value="EndoU-like"/>
</dbReference>
<feature type="binding site" evidence="31">
    <location>
        <position position="2428"/>
    </location>
    <ligand>
        <name>Zn(2+)</name>
        <dbReference type="ChEBI" id="CHEBI:29105"/>
        <label>4</label>
    </ligand>
</feature>
<keyword evidence="35" id="KW-0255">Endonuclease</keyword>
<comment type="catalytic activity">
    <reaction evidence="26">
        <text>uridylyl-uridylyl-ribonucleotide-RNA = a 3'-end uridylyl-2',3'-cyclophospho-uridine-RNA + a 5'-end dephospho-ribonucleoside-RNA</text>
        <dbReference type="Rhea" id="RHEA:67732"/>
        <dbReference type="Rhea" id="RHEA-COMP:13936"/>
        <dbReference type="Rhea" id="RHEA-COMP:17334"/>
        <dbReference type="Rhea" id="RHEA-COMP:17335"/>
        <dbReference type="ChEBI" id="CHEBI:138284"/>
        <dbReference type="ChEBI" id="CHEBI:173079"/>
        <dbReference type="ChEBI" id="CHEBI:173080"/>
    </reaction>
</comment>
<dbReference type="PROSITE" id="PS51961">
    <property type="entry name" value="AV_NSP11N_COV_NSP15M"/>
    <property type="match status" value="1"/>
</dbReference>
<keyword evidence="14 35" id="KW-0378">Hydrolase</keyword>
<keyword evidence="12" id="KW-0688">Ribosomal frameshifting</keyword>
<feature type="site" description="Involved in mRNA transcription process" evidence="32">
    <location>
        <position position="2434"/>
    </location>
</feature>
<evidence type="ECO:0000259" key="47">
    <source>
        <dbReference type="PROSITE" id="PS51961"/>
    </source>
</evidence>
<evidence type="ECO:0000259" key="42">
    <source>
        <dbReference type="PROSITE" id="PS51540"/>
    </source>
</evidence>
<feature type="domain" description="NiRAN" evidence="45">
    <location>
        <begin position="1721"/>
        <end position="1888"/>
    </location>
</feature>
<dbReference type="CDD" id="cd21166">
    <property type="entry name" value="NTD_av_Nsp11-like"/>
    <property type="match status" value="1"/>
</dbReference>
<dbReference type="InterPro" id="IPR032786">
    <property type="entry name" value="NSP2_TM_arteriviridae"/>
</dbReference>
<dbReference type="Pfam" id="PF22049">
    <property type="entry name" value="PRRSV-NSP11_N"/>
    <property type="match status" value="1"/>
</dbReference>
<dbReference type="InterPro" id="IPR009003">
    <property type="entry name" value="Peptidase_S1_PA"/>
</dbReference>
<dbReference type="GO" id="GO:0003723">
    <property type="term" value="F:RNA binding"/>
    <property type="evidence" value="ECO:0007669"/>
    <property type="project" value="InterPro"/>
</dbReference>
<feature type="binding site" evidence="31">
    <location>
        <position position="2417"/>
    </location>
    <ligand>
        <name>Zn(2+)</name>
        <dbReference type="ChEBI" id="CHEBI:29105"/>
        <label>4</label>
    </ligand>
</feature>
<feature type="transmembrane region" description="Helical" evidence="37">
    <location>
        <begin position="632"/>
        <end position="651"/>
    </location>
</feature>
<evidence type="ECO:0000256" key="13">
    <source>
        <dbReference type="ARBA" id="ARBA00022771"/>
    </source>
</evidence>
<dbReference type="GO" id="GO:0033644">
    <property type="term" value="C:host cell membrane"/>
    <property type="evidence" value="ECO:0007669"/>
    <property type="project" value="UniProtKB-SubCell"/>
</dbReference>
<keyword evidence="18 31" id="KW-0862">Zinc</keyword>
<dbReference type="CDD" id="cd21406">
    <property type="entry name" value="1B_nv_SF1_Hel-like"/>
    <property type="match status" value="1"/>
</dbReference>
<dbReference type="EMBL" id="GQ903794">
    <property type="protein sequence ID" value="ADI58895.1"/>
    <property type="molecule type" value="Genomic_RNA"/>
</dbReference>
<dbReference type="SUPFAM" id="SSF142877">
    <property type="entry name" value="EndoU-like"/>
    <property type="match status" value="1"/>
</dbReference>
<feature type="compositionally biased region" description="Low complexity" evidence="36">
    <location>
        <begin position="459"/>
        <end position="468"/>
    </location>
</feature>
<protein>
    <recommendedName>
        <fullName evidence="4">Replicase polyprotein 1ab</fullName>
    </recommendedName>
    <alternativeName>
        <fullName evidence="27">ORF1ab polyprotein</fullName>
    </alternativeName>
</protein>
<keyword evidence="25" id="KW-0456">Lyase</keyword>
<feature type="domain" description="Peptidase C32" evidence="42">
    <location>
        <begin position="157"/>
        <end position="260"/>
    </location>
</feature>
<feature type="site" description="Cleavage; by 3CLSP" evidence="32">
    <location>
        <begin position="3061"/>
        <end position="3062"/>
    </location>
</feature>
<evidence type="ECO:0000256" key="23">
    <source>
        <dbReference type="ARBA" id="ARBA00023136"/>
    </source>
</evidence>
<feature type="transmembrane region" description="Helical" evidence="37">
    <location>
        <begin position="975"/>
        <end position="1000"/>
    </location>
</feature>
<dbReference type="InterPro" id="IPR043128">
    <property type="entry name" value="Rev_trsase/Diguanyl_cyclase"/>
</dbReference>
<feature type="site" description="Cleavage; by 3CLSP" evidence="32">
    <location>
        <begin position="1069"/>
        <end position="1070"/>
    </location>
</feature>
<feature type="region of interest" description="Disordered" evidence="36">
    <location>
        <begin position="1582"/>
        <end position="1619"/>
    </location>
</feature>
<evidence type="ECO:0000256" key="12">
    <source>
        <dbReference type="ARBA" id="ARBA00022758"/>
    </source>
</evidence>
<dbReference type="InterPro" id="IPR043504">
    <property type="entry name" value="Peptidase_S1_PA_chymotrypsin"/>
</dbReference>
<keyword evidence="24" id="KW-1035">Host cytoplasm</keyword>
<name>D7P3W6_EAV</name>
<feature type="domain" description="Peptidase C33" evidence="40">
    <location>
        <begin position="261"/>
        <end position="360"/>
    </location>
</feature>
<keyword evidence="19" id="KW-0067">ATP-binding</keyword>
<dbReference type="PROSITE" id="PS51493">
    <property type="entry name" value="AV_NSP4_PRO"/>
    <property type="match status" value="1"/>
</dbReference>
<dbReference type="Pfam" id="PF01443">
    <property type="entry name" value="Viral_helicase1"/>
    <property type="match status" value="1"/>
</dbReference>
<evidence type="ECO:0000256" key="6">
    <source>
        <dbReference type="ARBA" id="ARBA00022670"/>
    </source>
</evidence>
<dbReference type="InterPro" id="IPR007094">
    <property type="entry name" value="RNA-dir_pol_PSvirus"/>
</dbReference>
<dbReference type="InterPro" id="IPR023338">
    <property type="entry name" value="Arterivirus_NSP4_peptidase"/>
</dbReference>
<dbReference type="InterPro" id="IPR044314">
    <property type="entry name" value="NSP11_NendoU_Av"/>
</dbReference>
<feature type="binding site" evidence="31">
    <location>
        <position position="349"/>
    </location>
    <ligand>
        <name>Zn(2+)</name>
        <dbReference type="ChEBI" id="CHEBI:29105"/>
        <label>1</label>
    </ligand>
</feature>
<evidence type="ECO:0000256" key="30">
    <source>
        <dbReference type="PIRSR" id="PIRSR622230-1"/>
    </source>
</evidence>
<feature type="domain" description="Peptidase C31" evidence="41">
    <location>
        <begin position="66"/>
        <end position="156"/>
    </location>
</feature>
<evidence type="ECO:0000256" key="21">
    <source>
        <dbReference type="ARBA" id="ARBA00022953"/>
    </source>
</evidence>
<dbReference type="Pfam" id="PF14754">
    <property type="entry name" value="IFR3_antag"/>
    <property type="match status" value="1"/>
</dbReference>
<sequence length="3180" mass="346189">MATFSATGFGGSFVRDWSLDLPAACEHGAGLCCEVDGSTLCAECLRGCEGVEQCPGLFMGLLKLASPVPVGHKFLIGWYRAAKVTGRYNFLELLQHPAFAQLRVVDARLAIEEASVFISTDHASAKRFPGARFALTPVYANPWVVSPAANSLIVTIDQEQDGFCWLKLLPPDRREAGLRLYYNHYREQRTGWLSKTGLRLWLGDLGLGINSSSGVLKFHIMRSSPQRAWHITTRSCKLKSYYVCDISEADWSCLPAGNYGGYNPPGDGACGYRCLAFMNGATAVSAGCSSDLWCDDELAYRVFQLSPTFTVTIPGGRVCPNARYVMICDKQHWRVKRAKGVGLCLDEKCFRGTCDCQRRSGPPPAPVSASVLDHILEAATFGNVRVVATEEQQRPVPAPRARHSVSPPGDVKDTATVPPVPKPRTKLAKPSPVQAPTPAPRTQPQDAVHSGLPKPEPPTGTAAAPASAPRWRVAKTVYSSAERIRTELIHRAQSIGDSLVQALPLKAPAVQRYTMTLKMMRSRFSWHCDTWYPLAVIACLLPIWPSLALLVSFVIGLVPSVGNNVVLTALLVSSANYVAAMDHQCEGAACLALLEEEHYYRAVRWRPITGVLSLVLNLLGQVGYVARSTFDAAYVPCTVFDLCSFAILYLCRNRCWRCFGRCVRVGPATHVLGSTGQRVSKLALIDLCDHFSKPSVDVVGMATGWSGCYTGSAAMERQCASTVDPHSFDQKKAGALVYLTPPVNSGSALQCLNVMWKRPIGSTVLGEQTGAVVTAVKSISFSPPCCVSTTLPTRPGVTVVDHALYNRLTASGVDPALLRVGQGDFLKLNPGFRLIGGWIYGMCYFVLVVVSTFTCLPIKCGIGTRDPFCRRVFSVPVTKTQEHCHAGMCASAEGISLDSLGLTQLQSYWIAAVTCGLVVLLVCHRLAISALDLLTLASPLVLLVFPWAAVGLLLACSLAGASLKMQLLATLFVNLFFPQATLVTMGYWACVAALAVYSLMGLRVKVNVPMCVTPAHFLLLARTAGQSREQMLRVSAAAPANSLLGVARDCYVTGTTRLYIPKEGGMVFEGLFRSPKARGNVGFVAGSSYGTGSVWTRDNEVVVLTASHVVGRANMATLKIGDTMLTLTFKKNGDFAEAVTTQSELPGNWPQLTYAQPTTGPASWCTATGDEEGLLSGEVCLAWTTSGDSGSAVVQGDAVVGVHTGSNTSGVAYVTTPSGKLLGADTVTLSSLSKHFTGPLSPIPKDIPDNIIADVDAVPRSLAMLIDGLSNRESSLSGPQLLLIACFMWSYLNQPAYLPYVLGFFAANFFLPKSIGRPVVTGLLWLCCLFTPLSMRLCLFHLVCATVTGNVVSLWFYITAAGSSYLAEMWFGGYPTMLFVPRFLVYQFPGWTIGMVLVVCSITMLAAALGHTLLLDVFSASGRFDRTFMMKYFLEGGVRESVTASVTRAYGKPITQESLTATLAALTDDDFQFLSDVLDCRAVRSAMNLRAALTSFQVAQYRNILNASLQVDRDAARSRRLMAKLADFAVEQEVTAGDRVVVIDGLDHMAHFKGDLVLVPLTTKVVGGSRCTICDVVKEEANDTPAKPVPSRRRRKGLPKGAQLEWDRHQEEKRSAGDDDFAVSNDYVKKVPKYWDPHDTRGTTVKIAGTTYQKVVDYSGNVHYVEHQEDLVDYVLGKGSYEGLDQDKVLDLTNMLKVDPTELSTKDKAKARQLAHLLLDLANPVEAVNQLNLRAPHIFPGDVGRRTFADSKDKGFVALHSRTMFLAARDFLFNIKFVCDEEFTKTPKDTLLGYVRACPGYWFIFRRTHRSLIDAYWDSMECVYARPTITDFDVSPGDVAVTGERWDFESPGGGRAKRLTADLVHAFQGFHGASYAYDDKVAAAVSGDPYRSNGVLYNTRWGNIPYSVPTTALEATACYRAGCEAVTDGTNVIATIGPFPEQQPIPDIPKSVLDNCADISCDAYIAPAAEAALCGDLEKYNLSTQGFVLPSVFSMVRAYLKEEIGDAPPLYLPSTVPSKNSQAGINGAEFPTKSLQSYCLIDDMVSQSMNNNLQTATMATCKRQYCSKYKIRSILGTNNYIGLGLRACLSGITAAFQKAGKDGSPIYLGKSKFDPIPAPDKYCLETDLESCDRSTPALVRWFATNLIFELAGQPELVHSYVLNCCHDLVVAGSVAFTKRGGLSSGDPITSISNTIYSLVLYTQHMLLCGLEGYFPEIAEKYLDGSLELRDMFKYVRVYIYSDDVVLTTPNQHYAASFDRWVPHLQALLGFKVDPKKTVNTSSPSFLGCRFKQVDDKCYLASLQDRVTRSLLYHIGAKNPSEYYEAAVSIFKDSIICCDEDWWTDLYRRISDAARTDGVDFPTIAALTSFRTKQYESAVCTVCGAAPVAKSACGGWFCGNCVPYHVGHCHTTSLFANCGHDIMYRSTYCTMCEGSPKQMVPKVPHPILDHLLCHIDYGSKEELTLVVADGRTSSPPGRYKVGHKVVAVVADVGGNIVFGCGSGSHSAVPLQDTLKGVVVNKALKNAAASEYVEGPPGSGKTFHLVKDVLAVVGSATLVVPTHASMLDCINKLRQAGADPYFVVPKYTVLDFPRPGSGNITVRLPQVGTSEGETFVDEVAYFSPVDLARILTQSRVKGYGDLNQLGCVGPASVPRDLWLRHFVSLEPLSVCHRFGEAVCDLIKGIYPYYEPAPHTTKVVFVPNPDFEKGVVITAYHKDRGLGHRTIDSIQGCTFPVVTLRLPTPQSLTRPRAVVAVTRASQELYIYDPFDQLSGLLKFAKEAEAQDLIHGPPTACHLGQEIDLWSNEGLEYYKEVNLLYTHVPIKDGVIHSYPNCGPACGWEKQSNKVSCLPRVAQNLGYHYSPDLPGFYPIPKELAEHWPVVSNDRYPNCLQVTLQQVSELSKPCSAGYMVGRSTFVQSPGVTSYWLTEWVDGEARALPDSLFSSGRFETNCRDFLDEAEEKFAASHPHACLGEIKKSTVGGSHFIFSQYLPPLLPVDAVALVGASLAGKAAKAACSVVDVYAPSFEPYLHPETQSRVYKIMIDFKPCRLMVWRDATFYVQEGVDAVTSALAAVSKLIKVPASDPVSFHLASGFRTNALVAPQAKISIGAYAAEWALSTEPPPAGYAIVRRYIVKRLLSSMEVFLCRRGAISSTSVQTVCALEGCKPLFNFLQIGSTIGPV</sequence>
<evidence type="ECO:0000256" key="24">
    <source>
        <dbReference type="ARBA" id="ARBA00023200"/>
    </source>
</evidence>
<evidence type="ECO:0000256" key="25">
    <source>
        <dbReference type="ARBA" id="ARBA00023239"/>
    </source>
</evidence>
<feature type="active site" description="For Nsp1 papain-like cysteine proteinase activity" evidence="30">
    <location>
        <position position="164"/>
    </location>
</feature>
<dbReference type="SUPFAM" id="SSF52540">
    <property type="entry name" value="P-loop containing nucleoside triphosphate hydrolases"/>
    <property type="match status" value="1"/>
</dbReference>
<dbReference type="InterPro" id="IPR031932">
    <property type="entry name" value="Arteri_nsp7a"/>
</dbReference>
<feature type="binding site" evidence="31">
    <location>
        <position position="2379"/>
    </location>
    <ligand>
        <name>Zn(2+)</name>
        <dbReference type="ChEBI" id="CHEBI:29105"/>
        <label>2</label>
    </ligand>
</feature>
<evidence type="ECO:0000256" key="37">
    <source>
        <dbReference type="SAM" id="Phobius"/>
    </source>
</evidence>
<dbReference type="GO" id="GO:0016817">
    <property type="term" value="F:hydrolase activity, acting on acid anhydrides"/>
    <property type="evidence" value="ECO:0007669"/>
    <property type="project" value="InterPro"/>
</dbReference>
<proteinExistence type="inferred from homology"/>
<feature type="binding site" evidence="31">
    <location>
        <position position="2400"/>
    </location>
    <ligand>
        <name>Zn(2+)</name>
        <dbReference type="ChEBI" id="CHEBI:29105"/>
        <label>2</label>
    </ligand>
</feature>
<feature type="site" description="Cleavage; by PCP" evidence="32">
    <location>
        <begin position="260"/>
        <end position="261"/>
    </location>
</feature>
<evidence type="ECO:0000259" key="39">
    <source>
        <dbReference type="PROSITE" id="PS51493"/>
    </source>
</evidence>
<feature type="binding site" evidence="31">
    <location>
        <position position="356"/>
    </location>
    <ligand>
        <name>Zn(2+)</name>
        <dbReference type="ChEBI" id="CHEBI:29105"/>
        <label>1</label>
    </ligand>
</feature>
<keyword evidence="13 34" id="KW-0863">Zinc-finger</keyword>
<dbReference type="GO" id="GO:0006508">
    <property type="term" value="P:proteolysis"/>
    <property type="evidence" value="ECO:0007669"/>
    <property type="project" value="UniProtKB-KW"/>
</dbReference>
<feature type="domain" description="RdRp catalytic" evidence="38">
    <location>
        <begin position="2121"/>
        <end position="2256"/>
    </location>
</feature>
<feature type="active site" description="For Nsp1 papain-like cysteine proteinase activity" evidence="30">
    <location>
        <position position="230"/>
    </location>
</feature>
<feature type="binding site" evidence="31">
    <location>
        <position position="354"/>
    </location>
    <ligand>
        <name>Zn(2+)</name>
        <dbReference type="ChEBI" id="CHEBI:29105"/>
        <label>1</label>
    </ligand>
</feature>
<dbReference type="GO" id="GO:0044220">
    <property type="term" value="C:host cell perinuclear region of cytoplasm"/>
    <property type="evidence" value="ECO:0007669"/>
    <property type="project" value="UniProtKB-SubCell"/>
</dbReference>
<keyword evidence="10 31" id="KW-0479">Metal-binding</keyword>
<feature type="site" description="Cleavage; by Nsp2 cysteine proteinase" evidence="32">
    <location>
        <begin position="836"/>
        <end position="837"/>
    </location>
</feature>
<dbReference type="InterPro" id="IPR008760">
    <property type="entry name" value="EAV_peptidase_S32"/>
</dbReference>
<dbReference type="PROSITE" id="PS51540">
    <property type="entry name" value="AV_PCP_BETA"/>
    <property type="match status" value="1"/>
</dbReference>
<feature type="transmembrane region" description="Helical" evidence="37">
    <location>
        <begin position="837"/>
        <end position="858"/>
    </location>
</feature>
<feature type="active site" evidence="35">
    <location>
        <position position="3012"/>
    </location>
</feature>
<dbReference type="EMBL" id="GQ903802">
    <property type="protein sequence ID" value="ADI58967.1"/>
    <property type="molecule type" value="Genomic_RNA"/>
</dbReference>
<feature type="transmembrane region" description="Helical" evidence="37">
    <location>
        <begin position="1383"/>
        <end position="1409"/>
    </location>
</feature>
<evidence type="ECO:0000313" key="48">
    <source>
        <dbReference type="EMBL" id="ADI58895.1"/>
    </source>
</evidence>
<dbReference type="MEROPS" id="S32.001"/>
<dbReference type="PROSITE" id="PS50507">
    <property type="entry name" value="RDRP_SSRNA_POS"/>
    <property type="match status" value="1"/>
</dbReference>
<dbReference type="InterPro" id="IPR041053">
    <property type="entry name" value="Rep_1B"/>
</dbReference>
<dbReference type="Pfam" id="PF00680">
    <property type="entry name" value="RdRP_1"/>
    <property type="match status" value="1"/>
</dbReference>
<dbReference type="InterPro" id="IPR023183">
    <property type="entry name" value="Chymotrypsin-like_C"/>
</dbReference>
<dbReference type="InterPro" id="IPR041361">
    <property type="entry name" value="Znf-RING_13"/>
</dbReference>
<dbReference type="Gene3D" id="3.30.70.270">
    <property type="match status" value="1"/>
</dbReference>
<accession>D7P3W6</accession>
<dbReference type="Gene3D" id="3.30.40.20">
    <property type="entry name" value="Chymotrypsin-like serine protease, domain 3"/>
    <property type="match status" value="1"/>
</dbReference>
<feature type="domain" description="Peptidase S32" evidence="39">
    <location>
        <begin position="1070"/>
        <end position="1273"/>
    </location>
</feature>
<dbReference type="InterPro" id="IPR027351">
    <property type="entry name" value="(+)RNA_virus_helicase_core_dom"/>
</dbReference>
<evidence type="ECO:0000256" key="34">
    <source>
        <dbReference type="PROSITE-ProRule" id="PRU00985"/>
    </source>
</evidence>
<keyword evidence="7" id="KW-0808">Transferase</keyword>
<dbReference type="GO" id="GO:0005524">
    <property type="term" value="F:ATP binding"/>
    <property type="evidence" value="ECO:0007669"/>
    <property type="project" value="UniProtKB-KW"/>
</dbReference>
<dbReference type="SUPFAM" id="SSF56672">
    <property type="entry name" value="DNA/RNA polymerases"/>
    <property type="match status" value="1"/>
</dbReference>
<dbReference type="InterPro" id="IPR044863">
    <property type="entry name" value="NIRAN"/>
</dbReference>
<keyword evidence="8 37" id="KW-0812">Transmembrane</keyword>
<evidence type="ECO:0000256" key="1">
    <source>
        <dbReference type="ARBA" id="ARBA00004301"/>
    </source>
</evidence>
<dbReference type="GO" id="GO:0016829">
    <property type="term" value="F:lyase activity"/>
    <property type="evidence" value="ECO:0007669"/>
    <property type="project" value="UniProtKB-KW"/>
</dbReference>
<dbReference type="CDD" id="cd17937">
    <property type="entry name" value="DEXXYc_viral_SF1-N"/>
    <property type="match status" value="1"/>
</dbReference>
<dbReference type="Proteomes" id="UP000133929">
    <property type="component" value="Genome"/>
</dbReference>
<feature type="transmembrane region" description="Helical" evidence="37">
    <location>
        <begin position="608"/>
        <end position="626"/>
    </location>
</feature>
<dbReference type="GO" id="GO:0019082">
    <property type="term" value="P:viral protein processing"/>
    <property type="evidence" value="ECO:0007669"/>
    <property type="project" value="InterPro"/>
</dbReference>
<dbReference type="SUPFAM" id="SSF50494">
    <property type="entry name" value="Trypsin-like serine proteases"/>
    <property type="match status" value="1"/>
</dbReference>
<feature type="active site" evidence="35">
    <location>
        <position position="2968"/>
    </location>
</feature>
<dbReference type="Pfam" id="PF05412">
    <property type="entry name" value="Peptidase_C33"/>
    <property type="match status" value="1"/>
</dbReference>
<dbReference type="InterPro" id="IPR027417">
    <property type="entry name" value="P-loop_NTPase"/>
</dbReference>
<dbReference type="GO" id="GO:0039694">
    <property type="term" value="P:viral RNA genome replication"/>
    <property type="evidence" value="ECO:0007669"/>
    <property type="project" value="InterPro"/>
</dbReference>
<keyword evidence="15" id="KW-0347">Helicase</keyword>
<evidence type="ECO:0000259" key="43">
    <source>
        <dbReference type="PROSITE" id="PS51652"/>
    </source>
</evidence>
<feature type="binding site" evidence="31">
    <location>
        <position position="2408"/>
    </location>
    <ligand>
        <name>Zn(2+)</name>
        <dbReference type="ChEBI" id="CHEBI:29105"/>
        <label>3</label>
    </ligand>
</feature>
<dbReference type="GO" id="GO:0003724">
    <property type="term" value="F:RNA helicase activity"/>
    <property type="evidence" value="ECO:0007669"/>
    <property type="project" value="UniProtKB-EC"/>
</dbReference>
<dbReference type="Gene3D" id="2.40.10.10">
    <property type="entry name" value="Trypsin-like serine proteases"/>
    <property type="match status" value="2"/>
</dbReference>
<feature type="site" description="Cleavage; by 3CLSP; in minor pathway" evidence="32">
    <location>
        <begin position="1457"/>
        <end position="1458"/>
    </location>
</feature>
<dbReference type="CDD" id="cd22528">
    <property type="entry name" value="av_Nsp3_ER-remodelling"/>
    <property type="match status" value="1"/>
</dbReference>
<evidence type="ECO:0000256" key="35">
    <source>
        <dbReference type="PROSITE-ProRule" id="PRU01303"/>
    </source>
</evidence>
<keyword evidence="16" id="KW-0788">Thiol protease</keyword>
<dbReference type="Proteomes" id="UP000130268">
    <property type="component" value="Genome"/>
</dbReference>
<dbReference type="Pfam" id="PF16749">
    <property type="entry name" value="Arteri_nsp7a"/>
    <property type="match status" value="1"/>
</dbReference>
<dbReference type="CDD" id="cd21405">
    <property type="entry name" value="ZBD_av_Nsp10-like"/>
    <property type="match status" value="1"/>
</dbReference>
<dbReference type="GO" id="GO:0006351">
    <property type="term" value="P:DNA-templated transcription"/>
    <property type="evidence" value="ECO:0007669"/>
    <property type="project" value="InterPro"/>
</dbReference>
<feature type="active site" description="Charge relay system; for 3C-like serine proteinase activity" evidence="30">
    <location>
        <position position="1134"/>
    </location>
</feature>
<evidence type="ECO:0000256" key="5">
    <source>
        <dbReference type="ARBA" id="ARBA00022484"/>
    </source>
</evidence>
<evidence type="ECO:0000256" key="10">
    <source>
        <dbReference type="ARBA" id="ARBA00022723"/>
    </source>
</evidence>
<feature type="site" description="Cleavage; by 3CLSP" evidence="32">
    <location>
        <begin position="1682"/>
        <end position="1683"/>
    </location>
</feature>
<feature type="domain" description="AV ZBD" evidence="43">
    <location>
        <begin position="2376"/>
        <end position="2443"/>
    </location>
</feature>
<keyword evidence="23 37" id="KW-0472">Membrane</keyword>
<evidence type="ECO:0000256" key="7">
    <source>
        <dbReference type="ARBA" id="ARBA00022679"/>
    </source>
</evidence>
<feature type="domain" description="AV-Nsp11N/CoV-Nsp15M" evidence="47">
    <location>
        <begin position="2845"/>
        <end position="2935"/>
    </location>
</feature>
<dbReference type="PROSITE" id="PS51947">
    <property type="entry name" value="NIRAN"/>
    <property type="match status" value="1"/>
</dbReference>
<evidence type="ECO:0000256" key="17">
    <source>
        <dbReference type="ARBA" id="ARBA00022825"/>
    </source>
</evidence>
<dbReference type="InterPro" id="IPR001205">
    <property type="entry name" value="RNA-dir_pol_C"/>
</dbReference>
<dbReference type="InterPro" id="IPR008743">
    <property type="entry name" value="Arterivirus_Nsp2_C33"/>
</dbReference>
<comment type="similarity">
    <text evidence="3">Belongs to the arteriviridae polyprotein family.</text>
</comment>
<dbReference type="PROSITE" id="PS51539">
    <property type="entry name" value="AV_PCP_ALPHA"/>
    <property type="match status" value="1"/>
</dbReference>
<keyword evidence="11" id="KW-0547">Nucleotide-binding</keyword>
<keyword evidence="21" id="KW-0693">Viral RNA replication</keyword>
<feature type="site" description="Cleavage; by 3CLSP; in minor pathway" evidence="32">
    <location>
        <begin position="1435"/>
        <end position="1436"/>
    </location>
</feature>
<reference evidence="50 51" key="1">
    <citation type="journal article" date="2010" name="J. Gen. Virol.">
        <title>Molecular epidemiology and genetic characterization of equine arteritis virus isolates associated with the 2006-2007 multi-state disease occurrence in the USA.</title>
        <authorList>
            <person name="Zhang J."/>
            <person name="Timoney P.J."/>
            <person name="Shuck K.M."/>
            <person name="Seoul G."/>
            <person name="Go Y.Y."/>
            <person name="Lu Z."/>
            <person name="Powell D.G."/>
            <person name="Meade B.J."/>
            <person name="Balasuriya U.B.R."/>
        </authorList>
    </citation>
    <scope>NUCLEOTIDE SEQUENCE [LARGE SCALE GENOMIC DNA]</scope>
    <source>
        <strain evidence="48">S3685</strain>
        <strain evidence="49">S4227</strain>
    </source>
</reference>
<evidence type="ECO:0000313" key="49">
    <source>
        <dbReference type="EMBL" id="ADI58967.1"/>
    </source>
</evidence>
<evidence type="ECO:0000256" key="29">
    <source>
        <dbReference type="ARBA" id="ARBA00047995"/>
    </source>
</evidence>
<dbReference type="PROSITE" id="PS51652">
    <property type="entry name" value="AV_ZBD"/>
    <property type="match status" value="1"/>
</dbReference>
<comment type="catalytic activity">
    <reaction evidence="29">
        <text>ATP + H2O = ADP + phosphate + H(+)</text>
        <dbReference type="Rhea" id="RHEA:13065"/>
        <dbReference type="ChEBI" id="CHEBI:15377"/>
        <dbReference type="ChEBI" id="CHEBI:15378"/>
        <dbReference type="ChEBI" id="CHEBI:30616"/>
        <dbReference type="ChEBI" id="CHEBI:43474"/>
        <dbReference type="ChEBI" id="CHEBI:456216"/>
        <dbReference type="EC" id="3.6.4.12"/>
    </reaction>
</comment>
<evidence type="ECO:0000259" key="46">
    <source>
        <dbReference type="PROSITE" id="PS51958"/>
    </source>
</evidence>
<dbReference type="GO" id="GO:0075523">
    <property type="term" value="P:viral translational frameshifting"/>
    <property type="evidence" value="ECO:0007669"/>
    <property type="project" value="UniProtKB-KW"/>
</dbReference>
<dbReference type="InterPro" id="IPR008741">
    <property type="entry name" value="AV_PCPalpha"/>
</dbReference>
<evidence type="ECO:0000313" key="50">
    <source>
        <dbReference type="Proteomes" id="UP000130268"/>
    </source>
</evidence>
<dbReference type="Pfam" id="PF12581">
    <property type="entry name" value="DUF3756"/>
    <property type="match status" value="1"/>
</dbReference>
<evidence type="ECO:0000256" key="3">
    <source>
        <dbReference type="ARBA" id="ARBA00010965"/>
    </source>
</evidence>
<dbReference type="Pfam" id="PF19215">
    <property type="entry name" value="CoV_NSP15_C"/>
    <property type="match status" value="1"/>
</dbReference>
<dbReference type="Pfam" id="PF05579">
    <property type="entry name" value="Peptidase_S32"/>
    <property type="match status" value="1"/>
</dbReference>
<evidence type="ECO:0000256" key="2">
    <source>
        <dbReference type="ARBA" id="ARBA00004407"/>
    </source>
</evidence>
<dbReference type="Gene3D" id="3.30.1330.220">
    <property type="entry name" value="Arterivirus nonstructural protein 7 alpha"/>
    <property type="match status" value="1"/>
</dbReference>
<evidence type="ECO:0000259" key="45">
    <source>
        <dbReference type="PROSITE" id="PS51947"/>
    </source>
</evidence>
<dbReference type="GO" id="GO:0003678">
    <property type="term" value="F:DNA helicase activity"/>
    <property type="evidence" value="ECO:0007669"/>
    <property type="project" value="UniProtKB-EC"/>
</dbReference>
<feature type="active site" description="For Nsp2 cysteine proteinase activity" evidence="30">
    <location>
        <position position="270"/>
    </location>
</feature>
<dbReference type="GO" id="GO:0003968">
    <property type="term" value="F:RNA-directed RNA polymerase activity"/>
    <property type="evidence" value="ECO:0007669"/>
    <property type="project" value="UniProtKB-KW"/>
</dbReference>
<comment type="subcellular location">
    <subcellularLocation>
        <location evidence="2">Host cytoplasm</location>
        <location evidence="2">Host perinuclear region</location>
    </subcellularLocation>
    <subcellularLocation>
        <location evidence="1">Host membrane</location>
        <topology evidence="1">Multi-pass membrane protein</topology>
    </subcellularLocation>
</comment>
<dbReference type="InterPro" id="IPR043502">
    <property type="entry name" value="DNA/RNA_pol_sf"/>
</dbReference>
<feature type="transmembrane region" description="Helical" evidence="37">
    <location>
        <begin position="940"/>
        <end position="963"/>
    </location>
</feature>
<evidence type="ECO:0000256" key="15">
    <source>
        <dbReference type="ARBA" id="ARBA00022806"/>
    </source>
</evidence>
<evidence type="ECO:0000256" key="4">
    <source>
        <dbReference type="ARBA" id="ARBA00022087"/>
    </source>
</evidence>
<dbReference type="Pfam" id="PF17977">
    <property type="entry name" value="zf-RING_13"/>
    <property type="match status" value="1"/>
</dbReference>
<feature type="binding site" evidence="31">
    <location>
        <position position="2431"/>
    </location>
    <ligand>
        <name>Zn(2+)</name>
        <dbReference type="ChEBI" id="CHEBI:29105"/>
        <label>4</label>
    </ligand>
</feature>
<feature type="binding site" evidence="31">
    <location>
        <position position="2397"/>
    </location>
    <ligand>
        <name>Zn(2+)</name>
        <dbReference type="ChEBI" id="CHEBI:29105"/>
        <label>2</label>
    </ligand>
</feature>
<dbReference type="Pfam" id="PF17873">
    <property type="entry name" value="Rep_1B"/>
    <property type="match status" value="1"/>
</dbReference>
<dbReference type="InterPro" id="IPR044320">
    <property type="entry name" value="NSP11_Av_N"/>
</dbReference>
<feature type="site" description="Cleavage; by 3CLSP" evidence="32">
    <location>
        <begin position="1580"/>
        <end position="1581"/>
    </location>
</feature>
<feature type="site" description="Cleavage; by 3CLSP" evidence="32">
    <location>
        <begin position="2842"/>
        <end position="2843"/>
    </location>
</feature>
<dbReference type="InterPro" id="IPR038451">
    <property type="entry name" value="Arteri_nsp7a_sf"/>
</dbReference>
<dbReference type="InterPro" id="IPR025773">
    <property type="entry name" value="AV_PCPbeta"/>
</dbReference>
<dbReference type="InterPro" id="IPR022230">
    <property type="entry name" value="DUF3756"/>
</dbReference>
<feature type="compositionally biased region" description="Basic and acidic residues" evidence="36">
    <location>
        <begin position="1605"/>
        <end position="1617"/>
    </location>
</feature>
<dbReference type="InterPro" id="IPR029323">
    <property type="entry name" value="EAV_nsp1"/>
</dbReference>
<evidence type="ECO:0000256" key="33">
    <source>
        <dbReference type="PIRSR" id="PIRSR622230-4"/>
    </source>
</evidence>
<dbReference type="CDD" id="cd18786">
    <property type="entry name" value="SF1_C"/>
    <property type="match status" value="1"/>
</dbReference>
<dbReference type="Gene3D" id="3.90.70.160">
    <property type="match status" value="1"/>
</dbReference>
<evidence type="ECO:0000256" key="9">
    <source>
        <dbReference type="ARBA" id="ARBA00022695"/>
    </source>
</evidence>
<keyword evidence="9" id="KW-0548">Nucleotidyltransferase</keyword>
<feature type="binding site" evidence="31">
    <location>
        <position position="2419"/>
    </location>
    <ligand>
        <name>Zn(2+)</name>
        <dbReference type="ChEBI" id="CHEBI:29105"/>
        <label>4</label>
    </ligand>
</feature>
<organism evidence="48 50">
    <name type="scientific">Equine arteritis virus</name>
    <name type="common">EAV</name>
    <dbReference type="NCBI Taxonomy" id="11047"/>
    <lineage>
        <taxon>Viruses</taxon>
        <taxon>Riboviria</taxon>
        <taxon>Orthornavirae</taxon>
        <taxon>Pisuviricota</taxon>
        <taxon>Pisoniviricetes</taxon>
        <taxon>Nidovirales</taxon>
        <taxon>Arnidovirineae</taxon>
        <taxon>Arteriviridae</taxon>
        <taxon>Equarterivirinae</taxon>
        <taxon>Alphaarterivirus</taxon>
        <taxon>Alphaarterivirus equid</taxon>
    </lineage>
</organism>
<dbReference type="GO" id="GO:0004519">
    <property type="term" value="F:endonuclease activity"/>
    <property type="evidence" value="ECO:0007669"/>
    <property type="project" value="UniProtKB-UniRule"/>
</dbReference>
<evidence type="ECO:0000256" key="22">
    <source>
        <dbReference type="ARBA" id="ARBA00022989"/>
    </source>
</evidence>